<protein>
    <submittedName>
        <fullName evidence="1">Uncharacterized protein</fullName>
    </submittedName>
</protein>
<dbReference type="AlphaFoldDB" id="A0A8D8V3Z1"/>
<sequence>MNFTLSLKLKSQFKLQIFGRLFKFTTSVVERSVYCWNNGTIQSYYYHKLLAVSPSAFCPQYSPFSQCLHLHAQSFLAKTSPHSPLQNWSNPIVSSGFQVRYLIGASQI</sequence>
<organism evidence="1">
    <name type="scientific">Cacopsylla melanoneura</name>
    <dbReference type="NCBI Taxonomy" id="428564"/>
    <lineage>
        <taxon>Eukaryota</taxon>
        <taxon>Metazoa</taxon>
        <taxon>Ecdysozoa</taxon>
        <taxon>Arthropoda</taxon>
        <taxon>Hexapoda</taxon>
        <taxon>Insecta</taxon>
        <taxon>Pterygota</taxon>
        <taxon>Neoptera</taxon>
        <taxon>Paraneoptera</taxon>
        <taxon>Hemiptera</taxon>
        <taxon>Sternorrhyncha</taxon>
        <taxon>Psylloidea</taxon>
        <taxon>Psyllidae</taxon>
        <taxon>Psyllinae</taxon>
        <taxon>Cacopsylla</taxon>
    </lineage>
</organism>
<reference evidence="1" key="1">
    <citation type="submission" date="2021-05" db="EMBL/GenBank/DDBJ databases">
        <authorList>
            <person name="Alioto T."/>
            <person name="Alioto T."/>
            <person name="Gomez Garrido J."/>
        </authorList>
    </citation>
    <scope>NUCLEOTIDE SEQUENCE</scope>
</reference>
<proteinExistence type="predicted"/>
<evidence type="ECO:0000313" key="1">
    <source>
        <dbReference type="EMBL" id="CAG6716386.1"/>
    </source>
</evidence>
<accession>A0A8D8V3Z1</accession>
<dbReference type="EMBL" id="HBUF01354412">
    <property type="protein sequence ID" value="CAG6716386.1"/>
    <property type="molecule type" value="Transcribed_RNA"/>
</dbReference>
<dbReference type="EMBL" id="HBUF01354410">
    <property type="protein sequence ID" value="CAG6716384.1"/>
    <property type="molecule type" value="Transcribed_RNA"/>
</dbReference>
<name>A0A8D8V3Z1_9HEMI</name>